<dbReference type="PANTHER" id="PTHR43539">
    <property type="entry name" value="FLAVIN-BINDING MONOOXYGENASE-LIKE PROTEIN (AFU_ORTHOLOGUE AFUA_4G09220)"/>
    <property type="match status" value="1"/>
</dbReference>
<sequence length="476" mass="52859">MDGFTDRLQQLESDIIRDFDYLNYPAENWVKAAKGPTGEPVLDVAIIGGGMCGMAAAVGLRREGVLNFRIFERQDKGFEGPWVTTARMETLRSPKHLTGPHMGLPNLTFQAWYQAKWGWESWQALGNIPREMWMEYLRWYRKILDIPTENNVELLGIEPAGDLLKLYFRQGNTEFQQLTRRIVLATGRAAFGGTRLPAAFAGLPKSVRAHTEDDIDFTALKGKKVIVIGGAASAVDSAATALEAGADEVNLLLRAAEMPRLNKFKSTVYSGFLQGFFSADDETRWRFLQHGFGCKVAAPRGSMLRLKALKKAHIHFGSPAQEATVQDNKVVVTTPKGSLSADFLILGTGYAINIGDQPEFSSFADKVKLWQDQYSPPEEIADPELGRFPYLGGNFELLEKKPGEAPYLSRIHLFNAATTMSHAALSSDIPGVNVGANRLTAALVRSFFVEDSQKHLEDFYAYNDPELLGDEWTNED</sequence>
<dbReference type="InterPro" id="IPR050982">
    <property type="entry name" value="Auxin_biosynth/cation_transpt"/>
</dbReference>
<dbReference type="InterPro" id="IPR036188">
    <property type="entry name" value="FAD/NAD-bd_sf"/>
</dbReference>
<protein>
    <submittedName>
        <fullName evidence="2">NAD(P)/FAD-dependent oxidoreductase</fullName>
    </submittedName>
</protein>
<accession>A0ABY4W062</accession>
<dbReference type="RefSeq" id="WP_251933215.1">
    <property type="nucleotide sequence ID" value="NZ_CP098747.1"/>
</dbReference>
<dbReference type="Proteomes" id="UP001056291">
    <property type="component" value="Chromosome"/>
</dbReference>
<dbReference type="SUPFAM" id="SSF51905">
    <property type="entry name" value="FAD/NAD(P)-binding domain"/>
    <property type="match status" value="1"/>
</dbReference>
<dbReference type="Gene3D" id="3.50.50.60">
    <property type="entry name" value="FAD/NAD(P)-binding domain"/>
    <property type="match status" value="1"/>
</dbReference>
<evidence type="ECO:0000313" key="2">
    <source>
        <dbReference type="EMBL" id="USG60337.1"/>
    </source>
</evidence>
<reference evidence="2" key="1">
    <citation type="submission" date="2022-06" db="EMBL/GenBank/DDBJ databases">
        <title>Sneathiella actinostolidae sp. nov., isolated from a sea anemonein the Western Pacific Ocean.</title>
        <authorList>
            <person name="Wei M.J."/>
        </authorList>
    </citation>
    <scope>NUCLEOTIDE SEQUENCE</scope>
    <source>
        <strain evidence="2">PHK-P5</strain>
    </source>
</reference>
<name>A0ABY4W062_9PROT</name>
<gene>
    <name evidence="2" type="ORF">NBZ79_14290</name>
</gene>
<dbReference type="Pfam" id="PF13738">
    <property type="entry name" value="Pyr_redox_3"/>
    <property type="match status" value="1"/>
</dbReference>
<dbReference type="PANTHER" id="PTHR43539:SF91">
    <property type="entry name" value="FAD-DEPENDENT URATE HYDROXYLASE"/>
    <property type="match status" value="1"/>
</dbReference>
<evidence type="ECO:0000313" key="3">
    <source>
        <dbReference type="Proteomes" id="UP001056291"/>
    </source>
</evidence>
<proteinExistence type="predicted"/>
<organism evidence="2 3">
    <name type="scientific">Sneathiella marina</name>
    <dbReference type="NCBI Taxonomy" id="2950108"/>
    <lineage>
        <taxon>Bacteria</taxon>
        <taxon>Pseudomonadati</taxon>
        <taxon>Pseudomonadota</taxon>
        <taxon>Alphaproteobacteria</taxon>
        <taxon>Sneathiellales</taxon>
        <taxon>Sneathiellaceae</taxon>
        <taxon>Sneathiella</taxon>
    </lineage>
</organism>
<dbReference type="PRINTS" id="PR00411">
    <property type="entry name" value="PNDRDTASEI"/>
</dbReference>
<dbReference type="EMBL" id="CP098747">
    <property type="protein sequence ID" value="USG60337.1"/>
    <property type="molecule type" value="Genomic_DNA"/>
</dbReference>
<keyword evidence="3" id="KW-1185">Reference proteome</keyword>
<keyword evidence="1" id="KW-0560">Oxidoreductase</keyword>
<evidence type="ECO:0000256" key="1">
    <source>
        <dbReference type="ARBA" id="ARBA00023002"/>
    </source>
</evidence>